<reference evidence="10 11" key="1">
    <citation type="submission" date="2024-08" db="EMBL/GenBank/DDBJ databases">
        <authorList>
            <person name="Will J Nash"/>
            <person name="Angela Man"/>
            <person name="Seanna McTaggart"/>
            <person name="Kendall Baker"/>
            <person name="Tom Barker"/>
            <person name="Leah Catchpole"/>
            <person name="Alex Durrant"/>
            <person name="Karim Gharbi"/>
            <person name="Naomi Irish"/>
            <person name="Gemy Kaithakottil"/>
            <person name="Debby Ku"/>
            <person name="Aaliyah Providence"/>
            <person name="Felix Shaw"/>
            <person name="David Swarbreck"/>
            <person name="Chris Watkins"/>
            <person name="Ann M. McCartney"/>
            <person name="Giulio Formenti"/>
            <person name="Alice Mouton"/>
            <person name="Noel Vella"/>
            <person name="Bjorn M von Reumont"/>
            <person name="Adriana Vella"/>
            <person name="Wilfried Haerty"/>
        </authorList>
    </citation>
    <scope>NUCLEOTIDE SEQUENCE [LARGE SCALE GENOMIC DNA]</scope>
</reference>
<evidence type="ECO:0000256" key="6">
    <source>
        <dbReference type="ARBA" id="ARBA00022989"/>
    </source>
</evidence>
<keyword evidence="5" id="KW-0735">Signal-anchor</keyword>
<feature type="transmembrane region" description="Helical" evidence="9">
    <location>
        <begin position="46"/>
        <end position="69"/>
    </location>
</feature>
<keyword evidence="3" id="KW-0963">Cytoplasm</keyword>
<organism evidence="10 11">
    <name type="scientific">Xylocopa violacea</name>
    <name type="common">Violet carpenter bee</name>
    <name type="synonym">Apis violacea</name>
    <dbReference type="NCBI Taxonomy" id="135666"/>
    <lineage>
        <taxon>Eukaryota</taxon>
        <taxon>Metazoa</taxon>
        <taxon>Ecdysozoa</taxon>
        <taxon>Arthropoda</taxon>
        <taxon>Hexapoda</taxon>
        <taxon>Insecta</taxon>
        <taxon>Pterygota</taxon>
        <taxon>Neoptera</taxon>
        <taxon>Endopterygota</taxon>
        <taxon>Hymenoptera</taxon>
        <taxon>Apocrita</taxon>
        <taxon>Aculeata</taxon>
        <taxon>Apoidea</taxon>
        <taxon>Anthophila</taxon>
        <taxon>Apidae</taxon>
        <taxon>Xylocopa</taxon>
        <taxon>Xylocopa</taxon>
    </lineage>
</organism>
<keyword evidence="4 9" id="KW-0812">Transmembrane</keyword>
<evidence type="ECO:0000313" key="10">
    <source>
        <dbReference type="EMBL" id="CAL7950258.1"/>
    </source>
</evidence>
<dbReference type="EMBL" id="CAXAJV020001300">
    <property type="protein sequence ID" value="CAL7950258.1"/>
    <property type="molecule type" value="Genomic_DNA"/>
</dbReference>
<dbReference type="Proteomes" id="UP001642520">
    <property type="component" value="Unassembled WGS sequence"/>
</dbReference>
<evidence type="ECO:0000256" key="2">
    <source>
        <dbReference type="ARBA" id="ARBA00004496"/>
    </source>
</evidence>
<dbReference type="PANTHER" id="PTHR35259">
    <property type="entry name" value="BOMBESIN RECEPTOR-ACTIVATED PROTEIN C6ORF89"/>
    <property type="match status" value="1"/>
</dbReference>
<keyword evidence="7" id="KW-0333">Golgi apparatus</keyword>
<evidence type="ECO:0000313" key="11">
    <source>
        <dbReference type="Proteomes" id="UP001642520"/>
    </source>
</evidence>
<comment type="subcellular location">
    <subcellularLocation>
        <location evidence="2">Cytoplasm</location>
    </subcellularLocation>
    <subcellularLocation>
        <location evidence="1">Golgi apparatus membrane</location>
        <topology evidence="1">Single-pass type II membrane protein</topology>
    </subcellularLocation>
</comment>
<keyword evidence="6 9" id="KW-1133">Transmembrane helix</keyword>
<dbReference type="PANTHER" id="PTHR35259:SF1">
    <property type="entry name" value="BOMBESIN RECEPTOR-ACTIVATED PROTEIN C6ORF89"/>
    <property type="match status" value="1"/>
</dbReference>
<name>A0ABP1PCK1_XYLVO</name>
<comment type="caution">
    <text evidence="10">The sequence shown here is derived from an EMBL/GenBank/DDBJ whole genome shotgun (WGS) entry which is preliminary data.</text>
</comment>
<evidence type="ECO:0000256" key="8">
    <source>
        <dbReference type="ARBA" id="ARBA00023136"/>
    </source>
</evidence>
<proteinExistence type="predicted"/>
<evidence type="ECO:0000256" key="1">
    <source>
        <dbReference type="ARBA" id="ARBA00004323"/>
    </source>
</evidence>
<protein>
    <submittedName>
        <fullName evidence="10">Uncharacterized protein</fullName>
    </submittedName>
</protein>
<keyword evidence="8 9" id="KW-0472">Membrane</keyword>
<evidence type="ECO:0000256" key="4">
    <source>
        <dbReference type="ARBA" id="ARBA00022692"/>
    </source>
</evidence>
<keyword evidence="11" id="KW-1185">Reference proteome</keyword>
<accession>A0ABP1PCK1</accession>
<evidence type="ECO:0000256" key="7">
    <source>
        <dbReference type="ARBA" id="ARBA00023034"/>
    </source>
</evidence>
<dbReference type="InterPro" id="IPR038757">
    <property type="entry name" value="BRAP"/>
</dbReference>
<evidence type="ECO:0000256" key="9">
    <source>
        <dbReference type="SAM" id="Phobius"/>
    </source>
</evidence>
<sequence length="338" mass="39758">MVNYEIYKNKLKNIRQYAHKNGISDTEIDKVIQDSFHILEKKKKKFNICVCLKCVITILFVIIMSFISFDKKFLAVVLQRNLQNFIYPGLKLLRRIAIPIIQHYPSLPELYDEWCILENPYFYVNDMDCWPCSVVHFIPNLTGHVISRSFNPGIPYLKTENFSDVHMENVQQLLQQNLYIFEKDAMKVYSNNITYRKIQDIMENKMDLNPSKNLNNHITWRINRMTAGRILRKLFPKPIDAPNWWEQSTEKFIFIDESKSPPYSLPNPECSNVMIRCTSGTRLIKMIASTECTASCRSLTVLLSAGKTLWYNWWYWRPVSLPALNLTSITISYMTSFC</sequence>
<evidence type="ECO:0000256" key="5">
    <source>
        <dbReference type="ARBA" id="ARBA00022968"/>
    </source>
</evidence>
<gene>
    <name evidence="10" type="ORF">XYLVIOL_LOCUS9851</name>
</gene>
<evidence type="ECO:0000256" key="3">
    <source>
        <dbReference type="ARBA" id="ARBA00022490"/>
    </source>
</evidence>